<proteinExistence type="predicted"/>
<dbReference type="Gene3D" id="3.40.50.300">
    <property type="entry name" value="P-loop containing nucleotide triphosphate hydrolases"/>
    <property type="match status" value="1"/>
</dbReference>
<sequence length="132" mass="14685">MGRSVVVCGFPRDVKQAQSYEDKMGDPSLVLLLSCSPETMTQRGLRCGTRPGTDRPGTDRPGTDRPGTDRPGTDRPGTDPEAEKEESSEQFIQESRAVTQYYEDKHLLTTIDAERSADEVFSHISRALESFF</sequence>
<organism evidence="5 6">
    <name type="scientific">Knipowitschia caucasica</name>
    <name type="common">Caucasian dwarf goby</name>
    <name type="synonym">Pomatoschistus caucasicus</name>
    <dbReference type="NCBI Taxonomy" id="637954"/>
    <lineage>
        <taxon>Eukaryota</taxon>
        <taxon>Metazoa</taxon>
        <taxon>Chordata</taxon>
        <taxon>Craniata</taxon>
        <taxon>Vertebrata</taxon>
        <taxon>Euteleostomi</taxon>
        <taxon>Actinopterygii</taxon>
        <taxon>Neopterygii</taxon>
        <taxon>Teleostei</taxon>
        <taxon>Neoteleostei</taxon>
        <taxon>Acanthomorphata</taxon>
        <taxon>Gobiaria</taxon>
        <taxon>Gobiiformes</taxon>
        <taxon>Gobioidei</taxon>
        <taxon>Gobiidae</taxon>
        <taxon>Gobiinae</taxon>
        <taxon>Knipowitschia</taxon>
    </lineage>
</organism>
<evidence type="ECO:0008006" key="7">
    <source>
        <dbReference type="Google" id="ProtNLM"/>
    </source>
</evidence>
<keyword evidence="2" id="KW-0547">Nucleotide-binding</keyword>
<dbReference type="InterPro" id="IPR000850">
    <property type="entry name" value="Adenylat/UMP-CMP_kin"/>
</dbReference>
<dbReference type="GO" id="GO:0005524">
    <property type="term" value="F:ATP binding"/>
    <property type="evidence" value="ECO:0007669"/>
    <property type="project" value="InterPro"/>
</dbReference>
<keyword evidence="3" id="KW-0418">Kinase</keyword>
<dbReference type="PANTHER" id="PTHR23359">
    <property type="entry name" value="NUCLEOTIDE KINASE"/>
    <property type="match status" value="1"/>
</dbReference>
<evidence type="ECO:0000256" key="3">
    <source>
        <dbReference type="ARBA" id="ARBA00022777"/>
    </source>
</evidence>
<evidence type="ECO:0000256" key="4">
    <source>
        <dbReference type="SAM" id="MobiDB-lite"/>
    </source>
</evidence>
<accession>A0AAV2JWR1</accession>
<evidence type="ECO:0000313" key="5">
    <source>
        <dbReference type="EMBL" id="CAL1581050.1"/>
    </source>
</evidence>
<name>A0AAV2JWR1_KNICA</name>
<evidence type="ECO:0000256" key="1">
    <source>
        <dbReference type="ARBA" id="ARBA00022679"/>
    </source>
</evidence>
<dbReference type="InterPro" id="IPR027417">
    <property type="entry name" value="P-loop_NTPase"/>
</dbReference>
<feature type="region of interest" description="Disordered" evidence="4">
    <location>
        <begin position="40"/>
        <end position="91"/>
    </location>
</feature>
<reference evidence="5 6" key="1">
    <citation type="submission" date="2024-04" db="EMBL/GenBank/DDBJ databases">
        <authorList>
            <person name="Waldvogel A.-M."/>
            <person name="Schoenle A."/>
        </authorList>
    </citation>
    <scope>NUCLEOTIDE SEQUENCE [LARGE SCALE GENOMIC DNA]</scope>
</reference>
<dbReference type="SUPFAM" id="SSF52540">
    <property type="entry name" value="P-loop containing nucleoside triphosphate hydrolases"/>
    <property type="match status" value="1"/>
</dbReference>
<dbReference type="EMBL" id="OZ035836">
    <property type="protein sequence ID" value="CAL1581050.1"/>
    <property type="molecule type" value="Genomic_DNA"/>
</dbReference>
<protein>
    <recommendedName>
        <fullName evidence="7">Adenylate kinase</fullName>
    </recommendedName>
</protein>
<evidence type="ECO:0000256" key="2">
    <source>
        <dbReference type="ARBA" id="ARBA00022741"/>
    </source>
</evidence>
<keyword evidence="6" id="KW-1185">Reference proteome</keyword>
<dbReference type="GO" id="GO:0019205">
    <property type="term" value="F:nucleobase-containing compound kinase activity"/>
    <property type="evidence" value="ECO:0007669"/>
    <property type="project" value="InterPro"/>
</dbReference>
<dbReference type="GO" id="GO:0006139">
    <property type="term" value="P:nucleobase-containing compound metabolic process"/>
    <property type="evidence" value="ECO:0007669"/>
    <property type="project" value="InterPro"/>
</dbReference>
<dbReference type="AlphaFoldDB" id="A0AAV2JWR1"/>
<feature type="compositionally biased region" description="Basic and acidic residues" evidence="4">
    <location>
        <begin position="52"/>
        <end position="78"/>
    </location>
</feature>
<keyword evidence="1" id="KW-0808">Transferase</keyword>
<gene>
    <name evidence="5" type="ORF">KC01_LOCUS11826</name>
</gene>
<dbReference type="Proteomes" id="UP001497482">
    <property type="component" value="Chromosome 14"/>
</dbReference>
<evidence type="ECO:0000313" key="6">
    <source>
        <dbReference type="Proteomes" id="UP001497482"/>
    </source>
</evidence>